<dbReference type="InterPro" id="IPR050447">
    <property type="entry name" value="Erg6_SMT_methyltransf"/>
</dbReference>
<reference evidence="3 4" key="1">
    <citation type="submission" date="2013-04" db="EMBL/GenBank/DDBJ databases">
        <title>Oceanococcus atlanticus 22II-S10r2 Genome Sequencing.</title>
        <authorList>
            <person name="Lai Q."/>
            <person name="Li G."/>
            <person name="Shao Z."/>
        </authorList>
    </citation>
    <scope>NUCLEOTIDE SEQUENCE [LARGE SCALE GENOMIC DNA]</scope>
    <source>
        <strain evidence="3 4">22II-S10r2</strain>
    </source>
</reference>
<dbReference type="Proteomes" id="UP000192342">
    <property type="component" value="Unassembled WGS sequence"/>
</dbReference>
<sequence>MSKDFFDTAELALNAPQDTAWGNFGYWNEAEEFADAGADLARIVADAIELGADDHLLDLGFGMGEQLRLWHREYALTRLTGLNPSRSQVEFAQSRLPAADYKLHCLGAEALAQVEISPPLSKALALDCAYHFPQREQVFAEVAQRLPSGGLIGWTDLYLPPRELTMGRRAKLTAICATAKIPRENLVTLDDYSAMLERAGLELVEQDDLSDAVLAPFALWWRCSEVQHRLSRRHRLKYDLTAQVVESAAMDDLFRYGLFVARRP</sequence>
<dbReference type="RefSeq" id="WP_083559165.1">
    <property type="nucleotide sequence ID" value="NZ_AQQV01000001.1"/>
</dbReference>
<organism evidence="3 4">
    <name type="scientific">Oceanococcus atlanticus</name>
    <dbReference type="NCBI Taxonomy" id="1317117"/>
    <lineage>
        <taxon>Bacteria</taxon>
        <taxon>Pseudomonadati</taxon>
        <taxon>Pseudomonadota</taxon>
        <taxon>Gammaproteobacteria</taxon>
        <taxon>Chromatiales</taxon>
        <taxon>Oceanococcaceae</taxon>
        <taxon>Oceanococcus</taxon>
    </lineage>
</organism>
<dbReference type="GO" id="GO:0032259">
    <property type="term" value="P:methylation"/>
    <property type="evidence" value="ECO:0007669"/>
    <property type="project" value="UniProtKB-KW"/>
</dbReference>
<accession>A0A1Y1SFV1</accession>
<name>A0A1Y1SFV1_9GAMM</name>
<dbReference type="SUPFAM" id="SSF53335">
    <property type="entry name" value="S-adenosyl-L-methionine-dependent methyltransferases"/>
    <property type="match status" value="1"/>
</dbReference>
<keyword evidence="1 3" id="KW-0808">Transferase</keyword>
<dbReference type="InterPro" id="IPR013216">
    <property type="entry name" value="Methyltransf_11"/>
</dbReference>
<dbReference type="OrthoDB" id="9772751at2"/>
<dbReference type="STRING" id="1317117.ATO7_01620"/>
<dbReference type="InterPro" id="IPR029063">
    <property type="entry name" value="SAM-dependent_MTases_sf"/>
</dbReference>
<feature type="domain" description="Methyltransferase type 11" evidence="2">
    <location>
        <begin position="57"/>
        <end position="152"/>
    </location>
</feature>
<evidence type="ECO:0000313" key="3">
    <source>
        <dbReference type="EMBL" id="ORE88533.1"/>
    </source>
</evidence>
<dbReference type="PANTHER" id="PTHR44068">
    <property type="entry name" value="ZGC:194242"/>
    <property type="match status" value="1"/>
</dbReference>
<protein>
    <submittedName>
        <fullName evidence="3">SAM-dependent methyltransferase</fullName>
    </submittedName>
</protein>
<dbReference type="Pfam" id="PF08241">
    <property type="entry name" value="Methyltransf_11"/>
    <property type="match status" value="1"/>
</dbReference>
<gene>
    <name evidence="3" type="ORF">ATO7_01620</name>
</gene>
<dbReference type="PANTHER" id="PTHR44068:SF11">
    <property type="entry name" value="GERANYL DIPHOSPHATE 2-C-METHYLTRANSFERASE"/>
    <property type="match status" value="1"/>
</dbReference>
<dbReference type="EMBL" id="AQQV01000001">
    <property type="protein sequence ID" value="ORE88533.1"/>
    <property type="molecule type" value="Genomic_DNA"/>
</dbReference>
<evidence type="ECO:0000259" key="2">
    <source>
        <dbReference type="Pfam" id="PF08241"/>
    </source>
</evidence>
<proteinExistence type="predicted"/>
<keyword evidence="3" id="KW-0489">Methyltransferase</keyword>
<keyword evidence="4" id="KW-1185">Reference proteome</keyword>
<evidence type="ECO:0000256" key="1">
    <source>
        <dbReference type="ARBA" id="ARBA00022679"/>
    </source>
</evidence>
<comment type="caution">
    <text evidence="3">The sequence shown here is derived from an EMBL/GenBank/DDBJ whole genome shotgun (WGS) entry which is preliminary data.</text>
</comment>
<dbReference type="AlphaFoldDB" id="A0A1Y1SFV1"/>
<dbReference type="GO" id="GO:0008757">
    <property type="term" value="F:S-adenosylmethionine-dependent methyltransferase activity"/>
    <property type="evidence" value="ECO:0007669"/>
    <property type="project" value="InterPro"/>
</dbReference>
<dbReference type="Gene3D" id="3.40.50.150">
    <property type="entry name" value="Vaccinia Virus protein VP39"/>
    <property type="match status" value="1"/>
</dbReference>
<evidence type="ECO:0000313" key="4">
    <source>
        <dbReference type="Proteomes" id="UP000192342"/>
    </source>
</evidence>